<dbReference type="STRING" id="70415.A0A5S6QRE1"/>
<protein>
    <submittedName>
        <fullName evidence="14">Uncharacterized protein</fullName>
    </submittedName>
</protein>
<evidence type="ECO:0000256" key="8">
    <source>
        <dbReference type="ARBA" id="ARBA00023134"/>
    </source>
</evidence>
<dbReference type="SUPFAM" id="SSF50729">
    <property type="entry name" value="PH domain-like"/>
    <property type="match status" value="1"/>
</dbReference>
<keyword evidence="7 9" id="KW-0040">ANK repeat</keyword>
<dbReference type="Proteomes" id="UP000046395">
    <property type="component" value="Unassembled WGS sequence"/>
</dbReference>
<dbReference type="InterPro" id="IPR011993">
    <property type="entry name" value="PH-like_dom_sf"/>
</dbReference>
<dbReference type="SMART" id="SM00174">
    <property type="entry name" value="RHO"/>
    <property type="match status" value="1"/>
</dbReference>
<dbReference type="PROSITE" id="PS50088">
    <property type="entry name" value="ANK_REPEAT"/>
    <property type="match status" value="1"/>
</dbReference>
<keyword evidence="4" id="KW-0547">Nucleotide-binding</keyword>
<feature type="domain" description="PH" evidence="11">
    <location>
        <begin position="409"/>
        <end position="598"/>
    </location>
</feature>
<name>A0A5S6QRE1_TRIMR</name>
<dbReference type="PROSITE" id="PS50297">
    <property type="entry name" value="ANK_REP_REGION"/>
    <property type="match status" value="1"/>
</dbReference>
<dbReference type="SUPFAM" id="SSF52540">
    <property type="entry name" value="P-loop containing nucleoside triphosphate hydrolases"/>
    <property type="match status" value="1"/>
</dbReference>
<dbReference type="SUPFAM" id="SSF48403">
    <property type="entry name" value="Ankyrin repeat"/>
    <property type="match status" value="1"/>
</dbReference>
<evidence type="ECO:0000259" key="12">
    <source>
        <dbReference type="PROSITE" id="PS50115"/>
    </source>
</evidence>
<dbReference type="SMART" id="SM00233">
    <property type="entry name" value="PH"/>
    <property type="match status" value="1"/>
</dbReference>
<dbReference type="Pfam" id="PF12796">
    <property type="entry name" value="Ank_2"/>
    <property type="match status" value="1"/>
</dbReference>
<dbReference type="Gene3D" id="3.40.50.300">
    <property type="entry name" value="P-loop containing nucleotide triphosphate hydrolases"/>
    <property type="match status" value="1"/>
</dbReference>
<dbReference type="InterPro" id="IPR001164">
    <property type="entry name" value="ArfGAP_dom"/>
</dbReference>
<dbReference type="PROSITE" id="PS50115">
    <property type="entry name" value="ARFGAP"/>
    <property type="match status" value="1"/>
</dbReference>
<dbReference type="SMART" id="SM00173">
    <property type="entry name" value="RAS"/>
    <property type="match status" value="1"/>
</dbReference>
<dbReference type="Gene3D" id="1.10.220.150">
    <property type="entry name" value="Arf GTPase activating protein"/>
    <property type="match status" value="1"/>
</dbReference>
<dbReference type="PANTHER" id="PTHR45819">
    <property type="entry name" value="CENTAURIN-GAMMA-1A"/>
    <property type="match status" value="1"/>
</dbReference>
<evidence type="ECO:0000256" key="10">
    <source>
        <dbReference type="PROSITE-ProRule" id="PRU00288"/>
    </source>
</evidence>
<evidence type="ECO:0000256" key="7">
    <source>
        <dbReference type="ARBA" id="ARBA00023043"/>
    </source>
</evidence>
<dbReference type="CDD" id="cd08836">
    <property type="entry name" value="ArfGap_AGAP"/>
    <property type="match status" value="1"/>
</dbReference>
<evidence type="ECO:0000313" key="14">
    <source>
        <dbReference type="WBParaSite" id="TMUE_2000009921.1"/>
    </source>
</evidence>
<evidence type="ECO:0000313" key="13">
    <source>
        <dbReference type="Proteomes" id="UP000046395"/>
    </source>
</evidence>
<keyword evidence="8" id="KW-0342">GTP-binding</keyword>
<dbReference type="GO" id="GO:0008270">
    <property type="term" value="F:zinc ion binding"/>
    <property type="evidence" value="ECO:0007669"/>
    <property type="project" value="UniProtKB-KW"/>
</dbReference>
<reference evidence="14" key="1">
    <citation type="submission" date="2019-12" db="UniProtKB">
        <authorList>
            <consortium name="WormBaseParasite"/>
        </authorList>
    </citation>
    <scope>IDENTIFICATION</scope>
</reference>
<dbReference type="InterPro" id="IPR027417">
    <property type="entry name" value="P-loop_NTPase"/>
</dbReference>
<dbReference type="InterPro" id="IPR036770">
    <property type="entry name" value="Ankyrin_rpt-contain_sf"/>
</dbReference>
<dbReference type="GO" id="GO:0005525">
    <property type="term" value="F:GTP binding"/>
    <property type="evidence" value="ECO:0007669"/>
    <property type="project" value="UniProtKB-KW"/>
</dbReference>
<dbReference type="InterPro" id="IPR038508">
    <property type="entry name" value="ArfGAP_dom_sf"/>
</dbReference>
<dbReference type="GO" id="GO:0003924">
    <property type="term" value="F:GTPase activity"/>
    <property type="evidence" value="ECO:0007669"/>
    <property type="project" value="InterPro"/>
</dbReference>
<evidence type="ECO:0000256" key="9">
    <source>
        <dbReference type="PROSITE-ProRule" id="PRU00023"/>
    </source>
</evidence>
<dbReference type="GO" id="GO:0005096">
    <property type="term" value="F:GTPase activator activity"/>
    <property type="evidence" value="ECO:0007669"/>
    <property type="project" value="UniProtKB-KW"/>
</dbReference>
<dbReference type="SMART" id="SM00175">
    <property type="entry name" value="RAB"/>
    <property type="match status" value="1"/>
</dbReference>
<feature type="domain" description="Arf-GAP" evidence="12">
    <location>
        <begin position="617"/>
        <end position="739"/>
    </location>
</feature>
<dbReference type="SMART" id="SM00105">
    <property type="entry name" value="ArfGap"/>
    <property type="match status" value="1"/>
</dbReference>
<dbReference type="InterPro" id="IPR002110">
    <property type="entry name" value="Ankyrin_rpt"/>
</dbReference>
<evidence type="ECO:0000256" key="6">
    <source>
        <dbReference type="ARBA" id="ARBA00022833"/>
    </source>
</evidence>
<dbReference type="InterPro" id="IPR001806">
    <property type="entry name" value="Small_GTPase"/>
</dbReference>
<dbReference type="InterPro" id="IPR037278">
    <property type="entry name" value="ARFGAP/RecO"/>
</dbReference>
<evidence type="ECO:0000256" key="4">
    <source>
        <dbReference type="ARBA" id="ARBA00022741"/>
    </source>
</evidence>
<proteinExistence type="inferred from homology"/>
<dbReference type="Gene3D" id="2.30.29.30">
    <property type="entry name" value="Pleckstrin-homology domain (PH domain)/Phosphotyrosine-binding domain (PTB)"/>
    <property type="match status" value="1"/>
</dbReference>
<evidence type="ECO:0000256" key="1">
    <source>
        <dbReference type="ARBA" id="ARBA00005430"/>
    </source>
</evidence>
<dbReference type="InterPro" id="IPR001849">
    <property type="entry name" value="PH_domain"/>
</dbReference>
<keyword evidence="6" id="KW-0862">Zinc</keyword>
<dbReference type="InterPro" id="IPR051282">
    <property type="entry name" value="Arf-GAP_GTPase_ANK_PH"/>
</dbReference>
<dbReference type="FunFam" id="1.10.220.150:FF:000001">
    <property type="entry name" value="Arf-GAP with GTPase, ANK repeat and PH domain-containing protein 1"/>
    <property type="match status" value="1"/>
</dbReference>
<dbReference type="PANTHER" id="PTHR45819:SF5">
    <property type="entry name" value="CENTAURIN-GAMMA-1A"/>
    <property type="match status" value="1"/>
</dbReference>
<dbReference type="PROSITE" id="PS51419">
    <property type="entry name" value="RAB"/>
    <property type="match status" value="1"/>
</dbReference>
<dbReference type="FunFam" id="3.40.50.300:FF:000178">
    <property type="entry name" value="Arf-GAP with GTPase, ANK repeat and PH domain-containing protein 1"/>
    <property type="match status" value="1"/>
</dbReference>
<dbReference type="PROSITE" id="PS50003">
    <property type="entry name" value="PH_DOMAIN"/>
    <property type="match status" value="1"/>
</dbReference>
<dbReference type="Gene3D" id="1.25.40.20">
    <property type="entry name" value="Ankyrin repeat-containing domain"/>
    <property type="match status" value="1"/>
</dbReference>
<evidence type="ECO:0000259" key="11">
    <source>
        <dbReference type="PROSITE" id="PS50003"/>
    </source>
</evidence>
<comment type="similarity">
    <text evidence="1">Belongs to the centaurin gamma-like family.</text>
</comment>
<sequence length="859" mass="95388">MARQFSYASASTVSEQIQQEIQRFESVHPCIYAVYDLIELISDALIAQQIRDNVVRIEDSFVNSQEWTCSRAVPELRLGLLGSLSSGKSSLVHRYLTGTYINEESPEGGRFKKEIVIDGQPYLLLIREEGGPPEQQFTHWVDAVIFVFSLKDENSFNAVYHYYAKMAHYRNTADIPLVLVGTQDSITEGSTRAIDDSRARKLANDLKRCGYYETCAIYGHNVERVFRDACYKIISHRIQEQQAAIQPLGGGMNPQSGSSCPTTPSVHPGRMYTTSQAVSQSACAPHHASRVPCSRKIASVSSTPVSSSSGLSFSYPIPSSAVHLRAPSYPESKDQNFRQPVFGSSVGSSHDRNLHMESSENVSLITPASTPNAQRKNRRISNIFNRKDEERPKNNGELATPGIGEGRAIPVKQGLVYKRSSKGLNKEWKKKYVCLYSDGRLAYYPSLKDYMENVHGKEVLLGSTTVKVPGKRPQHVSRLMMQSVTINGDTPVSFESKDSALGLNPYEAVLHSKASTSAEVDAFGAFEEGVRVEVTNVKKKDKNLKHCRKPSSARSNDLEESEGFEFIIVSLDNRQWHFEALSSEERDEWVQAIERQILSCLLSNETDKRYFKGRESRDLITTLKKAPGNSFCADCGSPNPDWASLNLGALICIQCSGIHRNLGSHVSKVRSLDLDEWPLEHVWVVQALGNELVNSVWEFDVKSRDKPSCSSSREAKEQWIRAKYENKEFLASVPIGNVPLTELLMEAICKQDLPSVFLLLAHCDSRMVNATLSSRDRRTPLHLACAVGNPIIAQLLIWFNADPKALDQEGRSALCFEVQSDDGSGDSRSRQASCCQSSSDGDCSKACGSVFENLPASVI</sequence>
<evidence type="ECO:0000256" key="3">
    <source>
        <dbReference type="ARBA" id="ARBA00022723"/>
    </source>
</evidence>
<dbReference type="Pfam" id="PF01412">
    <property type="entry name" value="ArfGap"/>
    <property type="match status" value="1"/>
</dbReference>
<keyword evidence="3" id="KW-0479">Metal-binding</keyword>
<keyword evidence="5 10" id="KW-0863">Zinc-finger</keyword>
<feature type="repeat" description="ANK" evidence="9">
    <location>
        <begin position="776"/>
        <end position="808"/>
    </location>
</feature>
<organism evidence="13 14">
    <name type="scientific">Trichuris muris</name>
    <name type="common">Mouse whipworm</name>
    <dbReference type="NCBI Taxonomy" id="70415"/>
    <lineage>
        <taxon>Eukaryota</taxon>
        <taxon>Metazoa</taxon>
        <taxon>Ecdysozoa</taxon>
        <taxon>Nematoda</taxon>
        <taxon>Enoplea</taxon>
        <taxon>Dorylaimia</taxon>
        <taxon>Trichinellida</taxon>
        <taxon>Trichuridae</taxon>
        <taxon>Trichuris</taxon>
    </lineage>
</organism>
<accession>A0A5S6QRE1</accession>
<dbReference type="CDD" id="cd01250">
    <property type="entry name" value="PH_AGAP"/>
    <property type="match status" value="1"/>
</dbReference>
<dbReference type="Pfam" id="PF00071">
    <property type="entry name" value="Ras"/>
    <property type="match status" value="1"/>
</dbReference>
<dbReference type="AlphaFoldDB" id="A0A5S6QRE1"/>
<dbReference type="PROSITE" id="PS51421">
    <property type="entry name" value="RAS"/>
    <property type="match status" value="1"/>
</dbReference>
<keyword evidence="13" id="KW-1185">Reference proteome</keyword>
<keyword evidence="2" id="KW-0343">GTPase activation</keyword>
<dbReference type="WBParaSite" id="TMUE_2000009921.1">
    <property type="protein sequence ID" value="TMUE_2000009921.1"/>
    <property type="gene ID" value="WBGene00300774"/>
</dbReference>
<dbReference type="PRINTS" id="PR00405">
    <property type="entry name" value="REVINTRACTNG"/>
</dbReference>
<evidence type="ECO:0000256" key="2">
    <source>
        <dbReference type="ARBA" id="ARBA00022468"/>
    </source>
</evidence>
<dbReference type="SUPFAM" id="SSF57863">
    <property type="entry name" value="ArfGap/RecO-like zinc finger"/>
    <property type="match status" value="1"/>
</dbReference>
<evidence type="ECO:0000256" key="5">
    <source>
        <dbReference type="ARBA" id="ARBA00022771"/>
    </source>
</evidence>